<protein>
    <submittedName>
        <fullName evidence="2">Uncharacterized protein</fullName>
    </submittedName>
</protein>
<dbReference type="AlphaFoldDB" id="A0A5B8W5I0"/>
<keyword evidence="3" id="KW-1185">Reference proteome</keyword>
<organism evidence="2 3">
    <name type="scientific">Mucilaginibacter ginsenosidivorax</name>
    <dbReference type="NCBI Taxonomy" id="862126"/>
    <lineage>
        <taxon>Bacteria</taxon>
        <taxon>Pseudomonadati</taxon>
        <taxon>Bacteroidota</taxon>
        <taxon>Sphingobacteriia</taxon>
        <taxon>Sphingobacteriales</taxon>
        <taxon>Sphingobacteriaceae</taxon>
        <taxon>Mucilaginibacter</taxon>
    </lineage>
</organism>
<evidence type="ECO:0000313" key="2">
    <source>
        <dbReference type="EMBL" id="QEC79330.1"/>
    </source>
</evidence>
<evidence type="ECO:0000313" key="3">
    <source>
        <dbReference type="Proteomes" id="UP000321362"/>
    </source>
</evidence>
<dbReference type="RefSeq" id="WP_147058821.1">
    <property type="nucleotide sequence ID" value="NZ_CP042437.1"/>
</dbReference>
<dbReference type="OrthoDB" id="9806388at2"/>
<proteinExistence type="predicted"/>
<dbReference type="KEGG" id="mgk:FSB76_26525"/>
<dbReference type="EMBL" id="CP042437">
    <property type="protein sequence ID" value="QEC79330.1"/>
    <property type="molecule type" value="Genomic_DNA"/>
</dbReference>
<sequence length="63" mass="6895">MSTNKVIKDGGYKETNDPYKFKNGDSTVTVRPGQGIIVDNGGRHNKYGSNTSDSFLSDRIKKG</sequence>
<dbReference type="Proteomes" id="UP000321362">
    <property type="component" value="Chromosome"/>
</dbReference>
<feature type="compositionally biased region" description="Basic and acidic residues" evidence="1">
    <location>
        <begin position="1"/>
        <end position="23"/>
    </location>
</feature>
<reference evidence="2 3" key="1">
    <citation type="journal article" date="2013" name="J. Microbiol.">
        <title>Mucilaginibacter ginsenosidivorax sp. nov., with ginsenoside converting activity isolated from sediment.</title>
        <authorList>
            <person name="Kim J.K."/>
            <person name="Choi T.E."/>
            <person name="Liu Q.M."/>
            <person name="Park H.Y."/>
            <person name="Yi T.H."/>
            <person name="Yoon M.H."/>
            <person name="Kim S.C."/>
            <person name="Im W.T."/>
        </authorList>
    </citation>
    <scope>NUCLEOTIDE SEQUENCE [LARGE SCALE GENOMIC DNA]</scope>
    <source>
        <strain evidence="2 3">KHI28</strain>
    </source>
</reference>
<gene>
    <name evidence="2" type="ORF">FSB76_26525</name>
</gene>
<evidence type="ECO:0000256" key="1">
    <source>
        <dbReference type="SAM" id="MobiDB-lite"/>
    </source>
</evidence>
<name>A0A5B8W5I0_9SPHI</name>
<accession>A0A5B8W5I0</accession>
<feature type="region of interest" description="Disordered" evidence="1">
    <location>
        <begin position="1"/>
        <end position="63"/>
    </location>
</feature>